<dbReference type="Pfam" id="PF01180">
    <property type="entry name" value="DHO_dh"/>
    <property type="match status" value="1"/>
</dbReference>
<comment type="pathway">
    <text evidence="2">Pyrimidine metabolism; UMP biosynthesis via de novo pathway.</text>
</comment>
<dbReference type="Gene3D" id="3.20.20.70">
    <property type="entry name" value="Aldolase class I"/>
    <property type="match status" value="1"/>
</dbReference>
<dbReference type="UniPathway" id="UPA00070"/>
<dbReference type="InParanoid" id="A0A1Z5KS41"/>
<dbReference type="InterPro" id="IPR005720">
    <property type="entry name" value="Dihydroorotate_DH_cat"/>
</dbReference>
<dbReference type="InterPro" id="IPR050074">
    <property type="entry name" value="DHO_dehydrogenase"/>
</dbReference>
<keyword evidence="7" id="KW-1133">Transmembrane helix</keyword>
<protein>
    <recommendedName>
        <fullName evidence="8">Dihydroorotate dehydrogenase catalytic domain-containing protein</fullName>
    </recommendedName>
</protein>
<comment type="cofactor">
    <cofactor evidence="1">
        <name>FMN</name>
        <dbReference type="ChEBI" id="CHEBI:58210"/>
    </cofactor>
</comment>
<dbReference type="PANTHER" id="PTHR48109:SF1">
    <property type="entry name" value="DIHYDROOROTATE DEHYDROGENASE (FUMARATE)"/>
    <property type="match status" value="1"/>
</dbReference>
<dbReference type="InterPro" id="IPR023359">
    <property type="entry name" value="Dihydro_DH_chainA_dom2"/>
</dbReference>
<dbReference type="SUPFAM" id="SSF51395">
    <property type="entry name" value="FMN-linked oxidoreductases"/>
    <property type="match status" value="1"/>
</dbReference>
<dbReference type="OrthoDB" id="14784at2759"/>
<name>A0A1Z5KS41_FISSO</name>
<dbReference type="PROSITE" id="PS00912">
    <property type="entry name" value="DHODEHASE_2"/>
    <property type="match status" value="1"/>
</dbReference>
<dbReference type="PANTHER" id="PTHR48109">
    <property type="entry name" value="DIHYDROOROTATE DEHYDROGENASE (QUINONE), MITOCHONDRIAL-RELATED"/>
    <property type="match status" value="1"/>
</dbReference>
<dbReference type="GO" id="GO:0005737">
    <property type="term" value="C:cytoplasm"/>
    <property type="evidence" value="ECO:0007669"/>
    <property type="project" value="InterPro"/>
</dbReference>
<organism evidence="9 10">
    <name type="scientific">Fistulifera solaris</name>
    <name type="common">Oleaginous diatom</name>
    <dbReference type="NCBI Taxonomy" id="1519565"/>
    <lineage>
        <taxon>Eukaryota</taxon>
        <taxon>Sar</taxon>
        <taxon>Stramenopiles</taxon>
        <taxon>Ochrophyta</taxon>
        <taxon>Bacillariophyta</taxon>
        <taxon>Bacillariophyceae</taxon>
        <taxon>Bacillariophycidae</taxon>
        <taxon>Naviculales</taxon>
        <taxon>Naviculaceae</taxon>
        <taxon>Fistulifera</taxon>
    </lineage>
</organism>
<dbReference type="Gene3D" id="2.30.26.10">
    <property type="entry name" value="Dihydroorotate Dehydrogenase A, chain A, domain 2"/>
    <property type="match status" value="1"/>
</dbReference>
<evidence type="ECO:0000259" key="8">
    <source>
        <dbReference type="Pfam" id="PF01180"/>
    </source>
</evidence>
<dbReference type="AlphaFoldDB" id="A0A1Z5KS41"/>
<keyword evidence="6" id="KW-0560">Oxidoreductase</keyword>
<evidence type="ECO:0000256" key="4">
    <source>
        <dbReference type="ARBA" id="ARBA00022643"/>
    </source>
</evidence>
<evidence type="ECO:0000256" key="1">
    <source>
        <dbReference type="ARBA" id="ARBA00001917"/>
    </source>
</evidence>
<dbReference type="EMBL" id="BDSP01000285">
    <property type="protein sequence ID" value="GAX29133.1"/>
    <property type="molecule type" value="Genomic_DNA"/>
</dbReference>
<accession>A0A1Z5KS41</accession>
<keyword evidence="3" id="KW-0285">Flavoprotein</keyword>
<keyword evidence="10" id="KW-1185">Reference proteome</keyword>
<gene>
    <name evidence="9" type="ORF">FisN_7Hh269</name>
</gene>
<dbReference type="PROSITE" id="PS00911">
    <property type="entry name" value="DHODEHASE_1"/>
    <property type="match status" value="1"/>
</dbReference>
<dbReference type="InterPro" id="IPR013785">
    <property type="entry name" value="Aldolase_TIM"/>
</dbReference>
<keyword evidence="4" id="KW-0288">FMN</keyword>
<dbReference type="Proteomes" id="UP000198406">
    <property type="component" value="Unassembled WGS sequence"/>
</dbReference>
<dbReference type="GO" id="GO:0006207">
    <property type="term" value="P:'de novo' pyrimidine nucleobase biosynthetic process"/>
    <property type="evidence" value="ECO:0007669"/>
    <property type="project" value="InterPro"/>
</dbReference>
<evidence type="ECO:0000256" key="6">
    <source>
        <dbReference type="ARBA" id="ARBA00023002"/>
    </source>
</evidence>
<dbReference type="GO" id="GO:0004152">
    <property type="term" value="F:dihydroorotate dehydrogenase activity"/>
    <property type="evidence" value="ECO:0007669"/>
    <property type="project" value="TreeGrafter"/>
</dbReference>
<proteinExistence type="predicted"/>
<keyword evidence="7" id="KW-0472">Membrane</keyword>
<feature type="domain" description="Dihydroorotate dehydrogenase catalytic" evidence="8">
    <location>
        <begin position="5"/>
        <end position="299"/>
    </location>
</feature>
<evidence type="ECO:0000313" key="10">
    <source>
        <dbReference type="Proteomes" id="UP000198406"/>
    </source>
</evidence>
<dbReference type="NCBIfam" id="NF002702">
    <property type="entry name" value="PRK02506.1"/>
    <property type="match status" value="1"/>
</dbReference>
<evidence type="ECO:0000256" key="5">
    <source>
        <dbReference type="ARBA" id="ARBA00022975"/>
    </source>
</evidence>
<keyword evidence="7" id="KW-0812">Transmembrane</keyword>
<evidence type="ECO:0000256" key="7">
    <source>
        <dbReference type="SAM" id="Phobius"/>
    </source>
</evidence>
<dbReference type="GO" id="GO:0044205">
    <property type="term" value="P:'de novo' UMP biosynthetic process"/>
    <property type="evidence" value="ECO:0007669"/>
    <property type="project" value="UniProtKB-UniPathway"/>
</dbReference>
<comment type="caution">
    <text evidence="9">The sequence shown here is derived from an EMBL/GenBank/DDBJ whole genome shotgun (WGS) entry which is preliminary data.</text>
</comment>
<dbReference type="InterPro" id="IPR001295">
    <property type="entry name" value="Dihydroorotate_DH_CS"/>
</dbReference>
<evidence type="ECO:0000256" key="2">
    <source>
        <dbReference type="ARBA" id="ARBA00004725"/>
    </source>
</evidence>
<feature type="transmembrane region" description="Helical" evidence="7">
    <location>
        <begin position="349"/>
        <end position="367"/>
    </location>
</feature>
<evidence type="ECO:0000313" key="9">
    <source>
        <dbReference type="EMBL" id="GAX29133.1"/>
    </source>
</evidence>
<keyword evidence="5" id="KW-0665">Pyrimidine biosynthesis</keyword>
<reference evidence="9 10" key="1">
    <citation type="journal article" date="2015" name="Plant Cell">
        <title>Oil accumulation by the oleaginous diatom Fistulifera solaris as revealed by the genome and transcriptome.</title>
        <authorList>
            <person name="Tanaka T."/>
            <person name="Maeda Y."/>
            <person name="Veluchamy A."/>
            <person name="Tanaka M."/>
            <person name="Abida H."/>
            <person name="Marechal E."/>
            <person name="Bowler C."/>
            <person name="Muto M."/>
            <person name="Sunaga Y."/>
            <person name="Tanaka M."/>
            <person name="Yoshino T."/>
            <person name="Taniguchi T."/>
            <person name="Fukuda Y."/>
            <person name="Nemoto M."/>
            <person name="Matsumoto M."/>
            <person name="Wong P.S."/>
            <person name="Aburatani S."/>
            <person name="Fujibuchi W."/>
        </authorList>
    </citation>
    <scope>NUCLEOTIDE SEQUENCE [LARGE SCALE GENOMIC DNA]</scope>
    <source>
        <strain evidence="9 10">JPCC DA0580</strain>
    </source>
</reference>
<sequence>MTPDLSTTVAGIRLSTCIYNASGPRSGSAEALHKIAQSSAGAVLSKSATLLAQDGNPLPRTWQHTEASLNSEGLPNKGIDYYISDETISEILQSDSSKPYMVSLSGKTTADNITMLRKMVGNTKIAAIELNLACPNIIGKPVVGYDMEQMKDILDQVSQIPNLPPMGIKLPPYLDSVQFQQVATLINQYEWIQFVVSINTLGNATAVSVEAGMPYISSNDGFAGLSGPAVKYTALANVRKWRQMLRPNIDVVGVGGIVTGRDVLEFLLCGAAAVQVGTQHWSEGPKCFDRIVQELSDCMKELGHESVTSLVGTLQPWNKAGAAKLRALTKNLNETPVKSSSSSAGGKEGFYPALSAVLLLIVFMLVYDKFTTNGTVPTSREL</sequence>
<evidence type="ECO:0000256" key="3">
    <source>
        <dbReference type="ARBA" id="ARBA00022630"/>
    </source>
</evidence>